<evidence type="ECO:0000256" key="4">
    <source>
        <dbReference type="PIRSR" id="PIRSR000524-1"/>
    </source>
</evidence>
<feature type="modified residue" description="N6-(pyridoxal phosphate)lysine" evidence="5">
    <location>
        <position position="198"/>
    </location>
</feature>
<dbReference type="InterPro" id="IPR015424">
    <property type="entry name" value="PyrdxlP-dep_Trfase"/>
</dbReference>
<keyword evidence="3 5" id="KW-0663">Pyridoxal phosphate</keyword>
<dbReference type="InterPro" id="IPR024169">
    <property type="entry name" value="SP_NH2Trfase/AEP_transaminase"/>
</dbReference>
<keyword evidence="8" id="KW-1185">Reference proteome</keyword>
<keyword evidence="7" id="KW-0032">Aminotransferase</keyword>
<proteinExistence type="inferred from homology"/>
<evidence type="ECO:0000256" key="3">
    <source>
        <dbReference type="ARBA" id="ARBA00022898"/>
    </source>
</evidence>
<dbReference type="SUPFAM" id="SSF53383">
    <property type="entry name" value="PLP-dependent transferases"/>
    <property type="match status" value="1"/>
</dbReference>
<dbReference type="Proteomes" id="UP000321532">
    <property type="component" value="Unassembled WGS sequence"/>
</dbReference>
<feature type="domain" description="Aminotransferase class V" evidence="6">
    <location>
        <begin position="14"/>
        <end position="326"/>
    </location>
</feature>
<dbReference type="PANTHER" id="PTHR21152:SF40">
    <property type="entry name" value="ALANINE--GLYOXYLATE AMINOTRANSFERASE"/>
    <property type="match status" value="1"/>
</dbReference>
<dbReference type="GO" id="GO:0019265">
    <property type="term" value="P:glycine biosynthetic process, by transamination of glyoxylate"/>
    <property type="evidence" value="ECO:0007669"/>
    <property type="project" value="TreeGrafter"/>
</dbReference>
<sequence length="369" mass="41062">MLQNHKNMNNKVYFTPGPSELYPTVPQHMQTAMANKIGSISHRSQQFKDIYAHAEKGLRELLQLPQSWEILFLASANEIWERAIQNCVAKESFHLVNGSFSKRFFQISEELGRKATKHEVPFGQGFRADDINIPGSAELIALVQNETSSGASLPVNEINKFRAKAGANALIFVDAVSSMPHPAFDYNLVDSIYFSVQKCFGLPAGLGVWLLNERCIAKAEALQAKGISIGSYHSIPSLLSKAKTYQNPETPNVLNIYLLGHVAEEMNKKSIETIREETETKARLLYDYLAASQNFDIAVQEPSHRSVTTIIANTKMPASDIIKKLTPFDMVVGSGYGNYKETQIRIANFPTHSVSQVQALVFKLQELIG</sequence>
<evidence type="ECO:0000313" key="7">
    <source>
        <dbReference type="EMBL" id="GEO06732.1"/>
    </source>
</evidence>
<gene>
    <name evidence="7" type="ORF">AAE02nite_43960</name>
</gene>
<evidence type="ECO:0000259" key="6">
    <source>
        <dbReference type="Pfam" id="PF00266"/>
    </source>
</evidence>
<organism evidence="7 8">
    <name type="scientific">Adhaeribacter aerolatus</name>
    <dbReference type="NCBI Taxonomy" id="670289"/>
    <lineage>
        <taxon>Bacteria</taxon>
        <taxon>Pseudomonadati</taxon>
        <taxon>Bacteroidota</taxon>
        <taxon>Cytophagia</taxon>
        <taxon>Cytophagales</taxon>
        <taxon>Hymenobacteraceae</taxon>
        <taxon>Adhaeribacter</taxon>
    </lineage>
</organism>
<evidence type="ECO:0000256" key="2">
    <source>
        <dbReference type="ARBA" id="ARBA00009236"/>
    </source>
</evidence>
<feature type="binding site" evidence="4">
    <location>
        <position position="345"/>
    </location>
    <ligand>
        <name>substrate</name>
    </ligand>
</feature>
<dbReference type="PANTHER" id="PTHR21152">
    <property type="entry name" value="AMINOTRANSFERASE CLASS V"/>
    <property type="match status" value="1"/>
</dbReference>
<dbReference type="AlphaFoldDB" id="A0A512B463"/>
<reference evidence="7 8" key="1">
    <citation type="submission" date="2019-07" db="EMBL/GenBank/DDBJ databases">
        <title>Whole genome shotgun sequence of Adhaeribacter aerolatus NBRC 106133.</title>
        <authorList>
            <person name="Hosoyama A."/>
            <person name="Uohara A."/>
            <person name="Ohji S."/>
            <person name="Ichikawa N."/>
        </authorList>
    </citation>
    <scope>NUCLEOTIDE SEQUENCE [LARGE SCALE GENOMIC DNA]</scope>
    <source>
        <strain evidence="7 8">NBRC 106133</strain>
    </source>
</reference>
<dbReference type="InterPro" id="IPR015422">
    <property type="entry name" value="PyrdxlP-dep_Trfase_small"/>
</dbReference>
<accession>A0A512B463</accession>
<keyword evidence="7" id="KW-0808">Transferase</keyword>
<dbReference type="InterPro" id="IPR000192">
    <property type="entry name" value="Aminotrans_V_dom"/>
</dbReference>
<dbReference type="EMBL" id="BJYS01000043">
    <property type="protein sequence ID" value="GEO06732.1"/>
    <property type="molecule type" value="Genomic_DNA"/>
</dbReference>
<evidence type="ECO:0000256" key="5">
    <source>
        <dbReference type="PIRSR" id="PIRSR000524-50"/>
    </source>
</evidence>
<dbReference type="GO" id="GO:0004760">
    <property type="term" value="F:L-serine-pyruvate transaminase activity"/>
    <property type="evidence" value="ECO:0007669"/>
    <property type="project" value="TreeGrafter"/>
</dbReference>
<name>A0A512B463_9BACT</name>
<dbReference type="GO" id="GO:0008453">
    <property type="term" value="F:alanine-glyoxylate transaminase activity"/>
    <property type="evidence" value="ECO:0007669"/>
    <property type="project" value="TreeGrafter"/>
</dbReference>
<dbReference type="Gene3D" id="3.90.1150.10">
    <property type="entry name" value="Aspartate Aminotransferase, domain 1"/>
    <property type="match status" value="1"/>
</dbReference>
<protein>
    <submittedName>
        <fullName evidence="7">Aspartate aminotransferase</fullName>
    </submittedName>
</protein>
<dbReference type="Gene3D" id="3.40.640.10">
    <property type="entry name" value="Type I PLP-dependent aspartate aminotransferase-like (Major domain)"/>
    <property type="match status" value="1"/>
</dbReference>
<comment type="similarity">
    <text evidence="2">Belongs to the class-V pyridoxal-phosphate-dependent aminotransferase family.</text>
</comment>
<dbReference type="PIRSF" id="PIRSF000524">
    <property type="entry name" value="SPT"/>
    <property type="match status" value="1"/>
</dbReference>
<comment type="caution">
    <text evidence="7">The sequence shown here is derived from an EMBL/GenBank/DDBJ whole genome shotgun (WGS) entry which is preliminary data.</text>
</comment>
<dbReference type="InterPro" id="IPR015421">
    <property type="entry name" value="PyrdxlP-dep_Trfase_major"/>
</dbReference>
<comment type="cofactor">
    <cofactor evidence="1 5">
        <name>pyridoxal 5'-phosphate</name>
        <dbReference type="ChEBI" id="CHEBI:597326"/>
    </cofactor>
</comment>
<evidence type="ECO:0000313" key="8">
    <source>
        <dbReference type="Proteomes" id="UP000321532"/>
    </source>
</evidence>
<dbReference type="Pfam" id="PF00266">
    <property type="entry name" value="Aminotran_5"/>
    <property type="match status" value="1"/>
</dbReference>
<evidence type="ECO:0000256" key="1">
    <source>
        <dbReference type="ARBA" id="ARBA00001933"/>
    </source>
</evidence>